<organism evidence="1 2">
    <name type="scientific">Prochlorococcus marinus (strain MIT 9215)</name>
    <dbReference type="NCBI Taxonomy" id="93060"/>
    <lineage>
        <taxon>Bacteria</taxon>
        <taxon>Bacillati</taxon>
        <taxon>Cyanobacteriota</taxon>
        <taxon>Cyanophyceae</taxon>
        <taxon>Synechococcales</taxon>
        <taxon>Prochlorococcaceae</taxon>
        <taxon>Prochlorococcus</taxon>
    </lineage>
</organism>
<dbReference type="STRING" id="93060.P9215_01061"/>
<evidence type="ECO:0000313" key="1">
    <source>
        <dbReference type="EMBL" id="ABV49725.1"/>
    </source>
</evidence>
<gene>
    <name evidence="1" type="ordered locus">P9215_01061</name>
</gene>
<sequence>MKDFFEYKLISLIFGLLNDWDNIFEEVVIPRVINEEISNSFRMWLFNFNFVKFFERFNTLYIV</sequence>
<reference evidence="1 2" key="1">
    <citation type="journal article" date="2007" name="PLoS Genet.">
        <title>Patterns and implications of gene gain and loss in the evolution of Prochlorococcus.</title>
        <authorList>
            <person name="Kettler G.C."/>
            <person name="Martiny A.C."/>
            <person name="Huang K."/>
            <person name="Zucker J."/>
            <person name="Coleman M.L."/>
            <person name="Rodrigue S."/>
            <person name="Chen F."/>
            <person name="Lapidus A."/>
            <person name="Ferriera S."/>
            <person name="Johnson J."/>
            <person name="Steglich C."/>
            <person name="Church G.M."/>
            <person name="Richardson P."/>
            <person name="Chisholm S.W."/>
        </authorList>
    </citation>
    <scope>NUCLEOTIDE SEQUENCE [LARGE SCALE GENOMIC DNA]</scope>
    <source>
        <strain evidence="1 2">MIT 9215</strain>
    </source>
</reference>
<evidence type="ECO:0000313" key="2">
    <source>
        <dbReference type="Proteomes" id="UP000002014"/>
    </source>
</evidence>
<accession>A8G294</accession>
<dbReference type="HOGENOM" id="CLU_2919040_0_0_3"/>
<dbReference type="AlphaFoldDB" id="A8G294"/>
<protein>
    <submittedName>
        <fullName evidence="1">Uncharacterized protein</fullName>
    </submittedName>
</protein>
<dbReference type="EMBL" id="CP000825">
    <property type="protein sequence ID" value="ABV49725.1"/>
    <property type="molecule type" value="Genomic_DNA"/>
</dbReference>
<dbReference type="KEGG" id="pmh:P9215_01061"/>
<dbReference type="Proteomes" id="UP000002014">
    <property type="component" value="Chromosome"/>
</dbReference>
<name>A8G294_PROM2</name>
<proteinExistence type="predicted"/>